<dbReference type="OrthoDB" id="294702at2759"/>
<dbReference type="InterPro" id="IPR000073">
    <property type="entry name" value="AB_hydrolase_1"/>
</dbReference>
<name>A0A811R2G8_9POAL</name>
<keyword evidence="4" id="KW-1185">Reference proteome</keyword>
<organism evidence="3 4">
    <name type="scientific">Miscanthus lutarioriparius</name>
    <dbReference type="NCBI Taxonomy" id="422564"/>
    <lineage>
        <taxon>Eukaryota</taxon>
        <taxon>Viridiplantae</taxon>
        <taxon>Streptophyta</taxon>
        <taxon>Embryophyta</taxon>
        <taxon>Tracheophyta</taxon>
        <taxon>Spermatophyta</taxon>
        <taxon>Magnoliopsida</taxon>
        <taxon>Liliopsida</taxon>
        <taxon>Poales</taxon>
        <taxon>Poaceae</taxon>
        <taxon>PACMAD clade</taxon>
        <taxon>Panicoideae</taxon>
        <taxon>Andropogonodae</taxon>
        <taxon>Andropogoneae</taxon>
        <taxon>Saccharinae</taxon>
        <taxon>Miscanthus</taxon>
    </lineage>
</organism>
<reference evidence="3" key="1">
    <citation type="submission" date="2020-10" db="EMBL/GenBank/DDBJ databases">
        <authorList>
            <person name="Han B."/>
            <person name="Lu T."/>
            <person name="Zhao Q."/>
            <person name="Huang X."/>
            <person name="Zhao Y."/>
        </authorList>
    </citation>
    <scope>NUCLEOTIDE SEQUENCE</scope>
</reference>
<dbReference type="PANTHER" id="PTHR45763">
    <property type="entry name" value="HYDROLASE, ALPHA/BETA FOLD FAMILY PROTEIN, EXPRESSED-RELATED"/>
    <property type="match status" value="1"/>
</dbReference>
<dbReference type="AlphaFoldDB" id="A0A811R2G8"/>
<proteinExistence type="predicted"/>
<dbReference type="Pfam" id="PF00561">
    <property type="entry name" value="Abhydrolase_1"/>
    <property type="match status" value="1"/>
</dbReference>
<evidence type="ECO:0000259" key="2">
    <source>
        <dbReference type="Pfam" id="PF00561"/>
    </source>
</evidence>
<evidence type="ECO:0000256" key="1">
    <source>
        <dbReference type="SAM" id="SignalP"/>
    </source>
</evidence>
<gene>
    <name evidence="3" type="ORF">NCGR_LOCUS47144</name>
</gene>
<dbReference type="FunFam" id="3.40.50.1820:FF:000270">
    <property type="entry name" value="Alpha/beta-Hydrolases superfamily protein"/>
    <property type="match status" value="1"/>
</dbReference>
<protein>
    <recommendedName>
        <fullName evidence="2">AB hydrolase-1 domain-containing protein</fullName>
    </recommendedName>
</protein>
<comment type="caution">
    <text evidence="3">The sequence shown here is derived from an EMBL/GenBank/DDBJ whole genome shotgun (WGS) entry which is preliminary data.</text>
</comment>
<evidence type="ECO:0000313" key="4">
    <source>
        <dbReference type="Proteomes" id="UP000604825"/>
    </source>
</evidence>
<feature type="chain" id="PRO_5032794685" description="AB hydrolase-1 domain-containing protein" evidence="1">
    <location>
        <begin position="41"/>
        <end position="485"/>
    </location>
</feature>
<evidence type="ECO:0000313" key="3">
    <source>
        <dbReference type="EMBL" id="CAD6263839.1"/>
    </source>
</evidence>
<feature type="domain" description="AB hydrolase-1" evidence="2">
    <location>
        <begin position="85"/>
        <end position="342"/>
    </location>
</feature>
<feature type="signal peptide" evidence="1">
    <location>
        <begin position="1"/>
        <end position="40"/>
    </location>
</feature>
<accession>A0A811R2G8</accession>
<dbReference type="EMBL" id="CAJGYO010000012">
    <property type="protein sequence ID" value="CAD6263839.1"/>
    <property type="molecule type" value="Genomic_DNA"/>
</dbReference>
<dbReference type="Gene3D" id="3.40.50.1820">
    <property type="entry name" value="alpha/beta hydrolase"/>
    <property type="match status" value="2"/>
</dbReference>
<dbReference type="InterPro" id="IPR029058">
    <property type="entry name" value="AB_hydrolase_fold"/>
</dbReference>
<dbReference type="PANTHER" id="PTHR45763:SF14">
    <property type="entry name" value="AB HYDROLASE-1 DOMAIN-CONTAINING PROTEIN"/>
    <property type="match status" value="1"/>
</dbReference>
<dbReference type="SUPFAM" id="SSF53474">
    <property type="entry name" value="alpha/beta-Hydrolases"/>
    <property type="match status" value="2"/>
</dbReference>
<keyword evidence="1" id="KW-0732">Signal</keyword>
<sequence length="485" mass="54205">MAGTDVAGSAGRSGAAHGAGKKAAALALLVFFSALLYARIQPPPSKIPGTPGGPPVTAPRTRLRDGRHLAYLESGVPKEKAKYKMIFVHGFDCCRYDVLNVSQGLLEELGIYLLSFDRPGYAESDAHPARTEKSIALDIAELADNLQLGPKFQLIGFSMGGEIMWSCLKYIPHRLAGVAILAPVGNFWWSGFPPNVVKEAWRVQFPQDQRAVWVAHHLPWLTHWWNTQKLFRGSSVKDGDPAILSKEDRLLVHKFMERTYQKPVRQQGEHDSLHRDMMVGFGKWDWSPLEMENPFAGAEGEVKVHLWHGVEDLYVPVQLSRYISKRLPWVIYHELPTAGHLFPVADGMPDAIVRSRTRDYRARDYAIMPQIRQQGEHECLHRDMMVGFGKWSWSPLQLENPFADAADDVQEGAGKVHLWHGAEDLIVPVSLSRYISEKLPWVVYHELPKSGHLFPLADGMADTIVKSLLLGADHPSLASQVTASS</sequence>
<dbReference type="Proteomes" id="UP000604825">
    <property type="component" value="Unassembled WGS sequence"/>
</dbReference>